<comment type="caution">
    <text evidence="3">The sequence shown here is derived from an EMBL/GenBank/DDBJ whole genome shotgun (WGS) entry which is preliminary data.</text>
</comment>
<dbReference type="PROSITE" id="PS00107">
    <property type="entry name" value="PROTEIN_KINASE_ATP"/>
    <property type="match status" value="1"/>
</dbReference>
<dbReference type="GO" id="GO:0005524">
    <property type="term" value="F:ATP binding"/>
    <property type="evidence" value="ECO:0007669"/>
    <property type="project" value="UniProtKB-UniRule"/>
</dbReference>
<dbReference type="SUPFAM" id="SSF56112">
    <property type="entry name" value="Protein kinase-like (PK-like)"/>
    <property type="match status" value="1"/>
</dbReference>
<dbReference type="Pfam" id="PF00069">
    <property type="entry name" value="Pkinase"/>
    <property type="match status" value="1"/>
</dbReference>
<keyword evidence="1" id="KW-0547">Nucleotide-binding</keyword>
<sequence length="395" mass="46811">MVSVTDGRLIYLTNKTDEYIQNYGNENINKYIGFYEDKPLPLKQFFSLFHFQFNSLLKYMNSRISYGHYTADESRELIYLIDELETVQSNLKDSEFTFDFVPYYKERLQECSRFLRGSGGSPIPSDFQKINIIEVEPIFHMQSTISIKRSAKKALFPTKLIGRGSYATVHKYKDEYYNKFFVIKKALKNLTKKEYERFRIEFEEMKRLNSPYVIEVYNFDEENHQYIMEYADETLDSHISKYNGSLNLNDRIGLIRQIFQAFIYINSKDILHRDISTKNILLKKYDGLNIIKISDFGLVKRQDSALTNKNTEMKGSLNDPKLEIVGFNNYEIRHETYALTRIVYFIMTGKKKLETFRNKEFEKFINKGISDNINERYKNVAELHNSFFAMVNSLK</sequence>
<dbReference type="Gene3D" id="1.10.510.10">
    <property type="entry name" value="Transferase(Phosphotransferase) domain 1"/>
    <property type="match status" value="1"/>
</dbReference>
<dbReference type="EMBL" id="WBPP01000011">
    <property type="protein sequence ID" value="KAB2397465.1"/>
    <property type="molecule type" value="Genomic_DNA"/>
</dbReference>
<keyword evidence="3" id="KW-0418">Kinase</keyword>
<evidence type="ECO:0000259" key="2">
    <source>
        <dbReference type="PROSITE" id="PS50011"/>
    </source>
</evidence>
<dbReference type="InterPro" id="IPR000719">
    <property type="entry name" value="Prot_kinase_dom"/>
</dbReference>
<keyword evidence="1" id="KW-0067">ATP-binding</keyword>
<feature type="binding site" evidence="1">
    <location>
        <position position="185"/>
    </location>
    <ligand>
        <name>ATP</name>
        <dbReference type="ChEBI" id="CHEBI:30616"/>
    </ligand>
</feature>
<dbReference type="InterPro" id="IPR017441">
    <property type="entry name" value="Protein_kinase_ATP_BS"/>
</dbReference>
<dbReference type="RefSeq" id="WP_151522707.1">
    <property type="nucleotide sequence ID" value="NZ_WBPL01000007.1"/>
</dbReference>
<name>A0A9W7QHQ6_BACCE</name>
<organism evidence="3 4">
    <name type="scientific">Bacillus cereus</name>
    <dbReference type="NCBI Taxonomy" id="1396"/>
    <lineage>
        <taxon>Bacteria</taxon>
        <taxon>Bacillati</taxon>
        <taxon>Bacillota</taxon>
        <taxon>Bacilli</taxon>
        <taxon>Bacillales</taxon>
        <taxon>Bacillaceae</taxon>
        <taxon>Bacillus</taxon>
        <taxon>Bacillus cereus group</taxon>
    </lineage>
</organism>
<dbReference type="GO" id="GO:0005737">
    <property type="term" value="C:cytoplasm"/>
    <property type="evidence" value="ECO:0007669"/>
    <property type="project" value="TreeGrafter"/>
</dbReference>
<dbReference type="AlphaFoldDB" id="A0A9W7QHQ6"/>
<dbReference type="GO" id="GO:0004674">
    <property type="term" value="F:protein serine/threonine kinase activity"/>
    <property type="evidence" value="ECO:0007669"/>
    <property type="project" value="TreeGrafter"/>
</dbReference>
<evidence type="ECO:0000313" key="3">
    <source>
        <dbReference type="EMBL" id="KAB2397465.1"/>
    </source>
</evidence>
<dbReference type="PROSITE" id="PS50011">
    <property type="entry name" value="PROTEIN_KINASE_DOM"/>
    <property type="match status" value="1"/>
</dbReference>
<dbReference type="Proteomes" id="UP000475765">
    <property type="component" value="Unassembled WGS sequence"/>
</dbReference>
<accession>A0A9W7QHQ6</accession>
<evidence type="ECO:0000256" key="1">
    <source>
        <dbReference type="PROSITE-ProRule" id="PRU10141"/>
    </source>
</evidence>
<gene>
    <name evidence="3" type="ORF">F8172_10385</name>
</gene>
<keyword evidence="3" id="KW-0808">Transferase</keyword>
<reference evidence="3 4" key="1">
    <citation type="submission" date="2019-10" db="EMBL/GenBank/DDBJ databases">
        <title>Bacillus from the desert of Cuatro Cinegas, Coahuila.</title>
        <authorList>
            <person name="Olmedo-Alvarez G."/>
            <person name="Saldana S."/>
            <person name="Barcelo D."/>
        </authorList>
    </citation>
    <scope>NUCLEOTIDE SEQUENCE [LARGE SCALE GENOMIC DNA]</scope>
    <source>
        <strain evidence="3 4">CH417_13T</strain>
    </source>
</reference>
<protein>
    <submittedName>
        <fullName evidence="3">Protein kinase</fullName>
    </submittedName>
</protein>
<dbReference type="InterPro" id="IPR053235">
    <property type="entry name" value="Ser_Thr_kinase"/>
</dbReference>
<dbReference type="InterPro" id="IPR008266">
    <property type="entry name" value="Tyr_kinase_AS"/>
</dbReference>
<dbReference type="PROSITE" id="PS00109">
    <property type="entry name" value="PROTEIN_KINASE_TYR"/>
    <property type="match status" value="1"/>
</dbReference>
<proteinExistence type="predicted"/>
<feature type="domain" description="Protein kinase" evidence="2">
    <location>
        <begin position="155"/>
        <end position="395"/>
    </location>
</feature>
<dbReference type="InterPro" id="IPR011009">
    <property type="entry name" value="Kinase-like_dom_sf"/>
</dbReference>
<evidence type="ECO:0000313" key="4">
    <source>
        <dbReference type="Proteomes" id="UP000475765"/>
    </source>
</evidence>
<dbReference type="PANTHER" id="PTHR24361">
    <property type="entry name" value="MITOGEN-ACTIVATED KINASE KINASE KINASE"/>
    <property type="match status" value="1"/>
</dbReference>